<protein>
    <submittedName>
        <fullName evidence="1">Uncharacterized protein</fullName>
    </submittedName>
</protein>
<reference evidence="1 2" key="1">
    <citation type="submission" date="2018-01" db="EMBL/GenBank/DDBJ databases">
        <title>Complete genome sequence of Bacteriovorax stolpii DSM12778.</title>
        <authorList>
            <person name="Tang B."/>
            <person name="Chang J."/>
        </authorList>
    </citation>
    <scope>NUCLEOTIDE SEQUENCE [LARGE SCALE GENOMIC DNA]</scope>
    <source>
        <strain evidence="1 2">DSM 12778</strain>
    </source>
</reference>
<gene>
    <name evidence="1" type="ORF">C0V70_13520</name>
</gene>
<dbReference type="AlphaFoldDB" id="A0A2K9NUA3"/>
<dbReference type="EMBL" id="CP025704">
    <property type="protein sequence ID" value="AUN99101.1"/>
    <property type="molecule type" value="Genomic_DNA"/>
</dbReference>
<proteinExistence type="predicted"/>
<evidence type="ECO:0000313" key="2">
    <source>
        <dbReference type="Proteomes" id="UP000235584"/>
    </source>
</evidence>
<name>A0A2K9NUA3_BACTC</name>
<sequence length="243" mass="27288">MKLFNNALWTALALVPALGFTALPNTFETSIPVEHVYSPAGFDTNDNAEIAITGYLPNLCYKAPKSVVTVKNGKIAVAMKANRKDNGLAFCVNIKIPYVEYVNIGVLDKGPYVVAVNESTQWEKFSNLNIIESRNNANEEIVYANVDKVVRADDDSRKVLLQGYNPSDCFELKEIVIKDNGTDTYSILPTMKQVRTHCPKKMIPFTYEFEVPQNLEADKVLLHVRVMDGRSVNTFFNNKPLFE</sequence>
<accession>A0A2K9NUA3</accession>
<keyword evidence="2" id="KW-1185">Reference proteome</keyword>
<evidence type="ECO:0000313" key="1">
    <source>
        <dbReference type="EMBL" id="AUN99101.1"/>
    </source>
</evidence>
<organism evidence="1 2">
    <name type="scientific">Bacteriovorax stolpii</name>
    <name type="common">Bdellovibrio stolpii</name>
    <dbReference type="NCBI Taxonomy" id="960"/>
    <lineage>
        <taxon>Bacteria</taxon>
        <taxon>Pseudomonadati</taxon>
        <taxon>Bdellovibrionota</taxon>
        <taxon>Bacteriovoracia</taxon>
        <taxon>Bacteriovoracales</taxon>
        <taxon>Bacteriovoracaceae</taxon>
        <taxon>Bacteriovorax</taxon>
    </lineage>
</organism>
<dbReference type="RefSeq" id="WP_102244392.1">
    <property type="nucleotide sequence ID" value="NZ_CP025704.1"/>
</dbReference>
<dbReference type="KEGG" id="bsto:C0V70_13520"/>
<dbReference type="Proteomes" id="UP000235584">
    <property type="component" value="Chromosome"/>
</dbReference>